<proteinExistence type="predicted"/>
<feature type="domain" description="Photosynthesis system II assembly factor Ycf48/Hcf136-like" evidence="4">
    <location>
        <begin position="62"/>
        <end position="123"/>
    </location>
</feature>
<protein>
    <recommendedName>
        <fullName evidence="4">Photosynthesis system II assembly factor Ycf48/Hcf136-like domain-containing protein</fullName>
    </recommendedName>
</protein>
<dbReference type="PANTHER" id="PTHR47199:SF2">
    <property type="entry name" value="PHOTOSYSTEM II STABILITY_ASSEMBLY FACTOR HCF136, CHLOROPLASTIC"/>
    <property type="match status" value="1"/>
</dbReference>
<keyword evidence="2" id="KW-0604">Photosystem II</keyword>
<dbReference type="Proteomes" id="UP000580043">
    <property type="component" value="Unassembled WGS sequence"/>
</dbReference>
<dbReference type="InterPro" id="IPR028203">
    <property type="entry name" value="PSII_CF48-like_dom"/>
</dbReference>
<gene>
    <name evidence="5" type="ORF">HHL15_24125</name>
</gene>
<dbReference type="GO" id="GO:0009523">
    <property type="term" value="C:photosystem II"/>
    <property type="evidence" value="ECO:0007669"/>
    <property type="project" value="UniProtKB-KW"/>
</dbReference>
<keyword evidence="1" id="KW-0602">Photosynthesis</keyword>
<evidence type="ECO:0000313" key="5">
    <source>
        <dbReference type="EMBL" id="NML28844.1"/>
    </source>
</evidence>
<feature type="chain" id="PRO_5032441607" description="Photosynthesis system II assembly factor Ycf48/Hcf136-like domain-containing protein" evidence="3">
    <location>
        <begin position="33"/>
        <end position="366"/>
    </location>
</feature>
<dbReference type="Pfam" id="PF14870">
    <property type="entry name" value="PSII_BNR"/>
    <property type="match status" value="2"/>
</dbReference>
<dbReference type="Gene3D" id="2.130.10.10">
    <property type="entry name" value="YVTN repeat-like/Quinoprotein amine dehydrogenase"/>
    <property type="match status" value="2"/>
</dbReference>
<dbReference type="EMBL" id="JABBGA010000037">
    <property type="protein sequence ID" value="NML28844.1"/>
    <property type="molecule type" value="Genomic_DNA"/>
</dbReference>
<feature type="domain" description="Photosynthesis system II assembly factor Ycf48/Hcf136-like" evidence="4">
    <location>
        <begin position="172"/>
        <end position="245"/>
    </location>
</feature>
<evidence type="ECO:0000256" key="3">
    <source>
        <dbReference type="SAM" id="SignalP"/>
    </source>
</evidence>
<dbReference type="InterPro" id="IPR015943">
    <property type="entry name" value="WD40/YVTN_repeat-like_dom_sf"/>
</dbReference>
<sequence>MKKRFILAGLARVATLPLVLALASASVAGASADPLASGAPITALALRSPMVSIASQGARVVAVGPRGYILFSSNGGKDWRQATVPVRADLTAVHLRDARNGWAVGHDGVVLRTDNGGESWTRVLDGRSVLEILNRSYEARAAAGDTVAARVKGEIERLMAQSASPDVMPNPFLDVLFSDASEGFVIGAFGLVLCTRDGGKSWEPWIERAENDRRLHFYAAASDGASLYFAGEQGLLRRLDKGNDHFTTIETPYNGTFFGVHAAPGLLLAYGLRGNAWASEDGGASWRKIETSVEASIIAVLPAGGTRLILVSQAGHVFSTTDGGRTLVALQVPRQGEVLAATLVGTNDLALTRHGGVNLVTLPAAR</sequence>
<evidence type="ECO:0000313" key="6">
    <source>
        <dbReference type="Proteomes" id="UP000580043"/>
    </source>
</evidence>
<dbReference type="AlphaFoldDB" id="A0A848GBZ9"/>
<feature type="signal peptide" evidence="3">
    <location>
        <begin position="1"/>
        <end position="32"/>
    </location>
</feature>
<organism evidence="5 6">
    <name type="scientific">Zoogloea dura</name>
    <dbReference type="NCBI Taxonomy" id="2728840"/>
    <lineage>
        <taxon>Bacteria</taxon>
        <taxon>Pseudomonadati</taxon>
        <taxon>Pseudomonadota</taxon>
        <taxon>Betaproteobacteria</taxon>
        <taxon>Rhodocyclales</taxon>
        <taxon>Zoogloeaceae</taxon>
        <taxon>Zoogloea</taxon>
    </lineage>
</organism>
<evidence type="ECO:0000259" key="4">
    <source>
        <dbReference type="Pfam" id="PF14870"/>
    </source>
</evidence>
<dbReference type="PANTHER" id="PTHR47199">
    <property type="entry name" value="PHOTOSYSTEM II STABILITY/ASSEMBLY FACTOR HCF136, CHLOROPLASTIC"/>
    <property type="match status" value="1"/>
</dbReference>
<dbReference type="SUPFAM" id="SSF110296">
    <property type="entry name" value="Oligoxyloglucan reducing end-specific cellobiohydrolase"/>
    <property type="match status" value="1"/>
</dbReference>
<evidence type="ECO:0000256" key="2">
    <source>
        <dbReference type="ARBA" id="ARBA00023276"/>
    </source>
</evidence>
<accession>A0A848GBZ9</accession>
<name>A0A848GBZ9_9RHOO</name>
<keyword evidence="6" id="KW-1185">Reference proteome</keyword>
<dbReference type="GO" id="GO:0015979">
    <property type="term" value="P:photosynthesis"/>
    <property type="evidence" value="ECO:0007669"/>
    <property type="project" value="UniProtKB-KW"/>
</dbReference>
<comment type="caution">
    <text evidence="5">The sequence shown here is derived from an EMBL/GenBank/DDBJ whole genome shotgun (WGS) entry which is preliminary data.</text>
</comment>
<keyword evidence="3" id="KW-0732">Signal</keyword>
<dbReference type="RefSeq" id="WP_169148361.1">
    <property type="nucleotide sequence ID" value="NZ_JABBGA010000037.1"/>
</dbReference>
<reference evidence="5 6" key="1">
    <citation type="submission" date="2020-04" db="EMBL/GenBank/DDBJ databases">
        <title>Zoogloea sp. G-4-1-14 isolated from soil.</title>
        <authorList>
            <person name="Dahal R.H."/>
        </authorList>
    </citation>
    <scope>NUCLEOTIDE SEQUENCE [LARGE SCALE GENOMIC DNA]</scope>
    <source>
        <strain evidence="5 6">G-4-1-14</strain>
    </source>
</reference>
<evidence type="ECO:0000256" key="1">
    <source>
        <dbReference type="ARBA" id="ARBA00022531"/>
    </source>
</evidence>